<dbReference type="EMBL" id="BBMN01000001">
    <property type="protein sequence ID" value="GAL03137.1"/>
    <property type="molecule type" value="Genomic_DNA"/>
</dbReference>
<keyword evidence="1" id="KW-0472">Membrane</keyword>
<accession>A0A090R664</accession>
<evidence type="ECO:0000256" key="1">
    <source>
        <dbReference type="SAM" id="Phobius"/>
    </source>
</evidence>
<evidence type="ECO:0000313" key="3">
    <source>
        <dbReference type="Proteomes" id="UP000029227"/>
    </source>
</evidence>
<dbReference type="Proteomes" id="UP000029227">
    <property type="component" value="Unassembled WGS sequence"/>
</dbReference>
<dbReference type="STRING" id="754436.JCM19237_6030"/>
<name>A0A090R664_9GAMM</name>
<dbReference type="eggNOG" id="COG2814">
    <property type="taxonomic scope" value="Bacteria"/>
</dbReference>
<keyword evidence="1" id="KW-0812">Transmembrane</keyword>
<proteinExistence type="predicted"/>
<dbReference type="AlphaFoldDB" id="A0A090R664"/>
<feature type="transmembrane region" description="Helical" evidence="1">
    <location>
        <begin position="20"/>
        <end position="36"/>
    </location>
</feature>
<evidence type="ECO:0000313" key="2">
    <source>
        <dbReference type="EMBL" id="GAL03137.1"/>
    </source>
</evidence>
<feature type="transmembrane region" description="Helical" evidence="1">
    <location>
        <begin position="57"/>
        <end position="78"/>
    </location>
</feature>
<organism evidence="2 3">
    <name type="scientific">Photobacterium aphoticum</name>
    <dbReference type="NCBI Taxonomy" id="754436"/>
    <lineage>
        <taxon>Bacteria</taxon>
        <taxon>Pseudomonadati</taxon>
        <taxon>Pseudomonadota</taxon>
        <taxon>Gammaproteobacteria</taxon>
        <taxon>Vibrionales</taxon>
        <taxon>Vibrionaceae</taxon>
        <taxon>Photobacterium</taxon>
    </lineage>
</organism>
<keyword evidence="1" id="KW-1133">Transmembrane helix</keyword>
<reference evidence="2 3" key="1">
    <citation type="journal article" date="2014" name="Genome Announc.">
        <title>Draft Genome Sequences of Two Vibrionaceae Species, Vibrio ponticus C121 and Photobacterium aphoticum C119, Isolated as Coral Reef Microbiota.</title>
        <authorList>
            <person name="Al-saari N."/>
            <person name="Meirelles P.M."/>
            <person name="Mino S."/>
            <person name="Suda W."/>
            <person name="Oshima K."/>
            <person name="Hattori M."/>
            <person name="Ohkuma M."/>
            <person name="Thompson F.L."/>
            <person name="Gomez-Gil B."/>
            <person name="Sawabe T."/>
            <person name="Sawabe T."/>
        </authorList>
    </citation>
    <scope>NUCLEOTIDE SEQUENCE [LARGE SCALE GENOMIC DNA]</scope>
    <source>
        <strain evidence="2 3">JCM 19237</strain>
    </source>
</reference>
<comment type="caution">
    <text evidence="2">The sequence shown here is derived from an EMBL/GenBank/DDBJ whole genome shotgun (WGS) entry which is preliminary data.</text>
</comment>
<sequence>MVVTTLLLLLLSPESVIDNATLAVALVVSIVLLVVVERRATDPMIPMRVLTLPGYTISVLLIMCSQLLMFAVLVYLPLQMQWQQA</sequence>
<gene>
    <name evidence="2" type="ORF">JCM19237_6030</name>
</gene>
<protein>
    <submittedName>
        <fullName evidence="2">Multidrug transporter putative</fullName>
    </submittedName>
</protein>